<comment type="subcellular location">
    <subcellularLocation>
        <location evidence="1">Membrane</location>
        <topology evidence="1">Multi-pass membrane protein</topology>
    </subcellularLocation>
</comment>
<name>A0A9D4UZX1_ADICA</name>
<dbReference type="PANTHER" id="PTHR13002:SF1">
    <property type="entry name" value="COMPLEX I ASSEMBLY FACTOR TIMMDC1, MITOCHONDRIAL"/>
    <property type="match status" value="1"/>
</dbReference>
<dbReference type="InterPro" id="IPR055299">
    <property type="entry name" value="TIMMDC1"/>
</dbReference>
<dbReference type="GO" id="GO:0016020">
    <property type="term" value="C:membrane"/>
    <property type="evidence" value="ECO:0007669"/>
    <property type="project" value="UniProtKB-SubCell"/>
</dbReference>
<evidence type="ECO:0000256" key="8">
    <source>
        <dbReference type="SAM" id="Phobius"/>
    </source>
</evidence>
<dbReference type="OrthoDB" id="509993at2759"/>
<dbReference type="Proteomes" id="UP000886520">
    <property type="component" value="Chromosome 8"/>
</dbReference>
<dbReference type="Pfam" id="PF02466">
    <property type="entry name" value="Tim17"/>
    <property type="match status" value="1"/>
</dbReference>
<comment type="caution">
    <text evidence="9">The sequence shown here is derived from an EMBL/GenBank/DDBJ whole genome shotgun (WGS) entry which is preliminary data.</text>
</comment>
<evidence type="ECO:0000313" key="9">
    <source>
        <dbReference type="EMBL" id="KAI5076787.1"/>
    </source>
</evidence>
<evidence type="ECO:0000256" key="7">
    <source>
        <dbReference type="ARBA" id="ARBA00041344"/>
    </source>
</evidence>
<evidence type="ECO:0000256" key="2">
    <source>
        <dbReference type="ARBA" id="ARBA00008444"/>
    </source>
</evidence>
<evidence type="ECO:0000256" key="3">
    <source>
        <dbReference type="ARBA" id="ARBA00022692"/>
    </source>
</evidence>
<proteinExistence type="inferred from homology"/>
<reference evidence="9" key="1">
    <citation type="submission" date="2021-01" db="EMBL/GenBank/DDBJ databases">
        <title>Adiantum capillus-veneris genome.</title>
        <authorList>
            <person name="Fang Y."/>
            <person name="Liao Q."/>
        </authorList>
    </citation>
    <scope>NUCLEOTIDE SEQUENCE</scope>
    <source>
        <strain evidence="9">H3</strain>
        <tissue evidence="9">Leaf</tissue>
    </source>
</reference>
<comment type="similarity">
    <text evidence="2">Belongs to the Tim17/Tim22/Tim23 family.</text>
</comment>
<evidence type="ECO:0000256" key="5">
    <source>
        <dbReference type="ARBA" id="ARBA00023136"/>
    </source>
</evidence>
<dbReference type="PANTHER" id="PTHR13002">
    <property type="entry name" value="C3ORF1 PROTEIN-RELATED"/>
    <property type="match status" value="1"/>
</dbReference>
<dbReference type="AlphaFoldDB" id="A0A9D4UZX1"/>
<evidence type="ECO:0000256" key="1">
    <source>
        <dbReference type="ARBA" id="ARBA00004141"/>
    </source>
</evidence>
<evidence type="ECO:0000256" key="6">
    <source>
        <dbReference type="ARBA" id="ARBA00040778"/>
    </source>
</evidence>
<dbReference type="GO" id="GO:0032981">
    <property type="term" value="P:mitochondrial respiratory chain complex I assembly"/>
    <property type="evidence" value="ECO:0007669"/>
    <property type="project" value="InterPro"/>
</dbReference>
<gene>
    <name evidence="9" type="ORF">GOP47_0008852</name>
</gene>
<organism evidence="9 10">
    <name type="scientific">Adiantum capillus-veneris</name>
    <name type="common">Maidenhair fern</name>
    <dbReference type="NCBI Taxonomy" id="13818"/>
    <lineage>
        <taxon>Eukaryota</taxon>
        <taxon>Viridiplantae</taxon>
        <taxon>Streptophyta</taxon>
        <taxon>Embryophyta</taxon>
        <taxon>Tracheophyta</taxon>
        <taxon>Polypodiopsida</taxon>
        <taxon>Polypodiidae</taxon>
        <taxon>Polypodiales</taxon>
        <taxon>Pteridineae</taxon>
        <taxon>Pteridaceae</taxon>
        <taxon>Vittarioideae</taxon>
        <taxon>Adiantum</taxon>
    </lineage>
</organism>
<accession>A0A9D4UZX1</accession>
<keyword evidence="10" id="KW-1185">Reference proteome</keyword>
<keyword evidence="5 8" id="KW-0472">Membrane</keyword>
<feature type="transmembrane region" description="Helical" evidence="8">
    <location>
        <begin position="116"/>
        <end position="138"/>
    </location>
</feature>
<dbReference type="EMBL" id="JABFUD020000008">
    <property type="protein sequence ID" value="KAI5076787.1"/>
    <property type="molecule type" value="Genomic_DNA"/>
</dbReference>
<protein>
    <recommendedName>
        <fullName evidence="6">Complex I assembly factor TIMMDC1, mitochondrial</fullName>
    </recommendedName>
    <alternativeName>
        <fullName evidence="7">Translocase of inner mitochondrial membrane domain-containing protein 1</fullName>
    </alternativeName>
</protein>
<dbReference type="GO" id="GO:0005739">
    <property type="term" value="C:mitochondrion"/>
    <property type="evidence" value="ECO:0007669"/>
    <property type="project" value="TreeGrafter"/>
</dbReference>
<evidence type="ECO:0000256" key="4">
    <source>
        <dbReference type="ARBA" id="ARBA00022989"/>
    </source>
</evidence>
<evidence type="ECO:0000313" key="10">
    <source>
        <dbReference type="Proteomes" id="UP000886520"/>
    </source>
</evidence>
<sequence>MAASEDDASTKKAPLVPKAVVEDWGVKTTFGVIAGMLYGGTKEAMTFSDKEEALLAHQASEVSPLQRRNLLRAIMEEKVLRVARGTVMGGAKLGVFTGLYCATEQYMALRRNTRDYLNVAAAGGVTAATVGLMLPGSIKWRLRSALLGSIIGVTFGIPLGVLQSTVDKFVVTDEPDAEHEQQESISDHDAVSDAIRRLEERVSSQKEHDTMDLEQFPQINRSQEVEVLLCSKLLQTLSELENWRCVLNCIVDHHIYIE</sequence>
<keyword evidence="4 8" id="KW-1133">Transmembrane helix</keyword>
<feature type="transmembrane region" description="Helical" evidence="8">
    <location>
        <begin position="144"/>
        <end position="162"/>
    </location>
</feature>
<keyword evidence="3 8" id="KW-0812">Transmembrane</keyword>